<dbReference type="Proteomes" id="UP000248168">
    <property type="component" value="Unassembled WGS sequence"/>
</dbReference>
<reference evidence="2" key="1">
    <citation type="submission" date="2018-04" db="EMBL/GenBank/DDBJ databases">
        <authorList>
            <person name="Lucker S."/>
            <person name="Sakoula D."/>
        </authorList>
    </citation>
    <scope>NUCLEOTIDE SEQUENCE [LARGE SCALE GENOMIC DNA]</scope>
</reference>
<evidence type="ECO:0000313" key="1">
    <source>
        <dbReference type="EMBL" id="SPP65226.1"/>
    </source>
</evidence>
<evidence type="ECO:0000313" key="2">
    <source>
        <dbReference type="Proteomes" id="UP000248168"/>
    </source>
</evidence>
<dbReference type="EMBL" id="OUNR01000016">
    <property type="protein sequence ID" value="SPP65226.1"/>
    <property type="molecule type" value="Genomic_DNA"/>
</dbReference>
<sequence>MGGFEGISQEVAQLSLGESHPMPIVSQAVAQAALEECLRNCAEGERVFKEKQATTTGRDPSQPWHPLFNPNPEELLEAHIRHKEGLEQKPFGELWGAVLAGVESGEYRSGKDIADKLGKPYSWVLRLLQVAVKQRRFTREQLRAYFRKQRIQHAGVTAQRSIRKPNRVTRDTFAEVFMAKDPALTFDLVVRLLRVGCWKCVGDFTTHFAQSKKWVQAFRRLLIRELVMSAQEWKACWSVGRRSRR</sequence>
<gene>
    <name evidence="1" type="ORF">NITLEN_30140</name>
</gene>
<dbReference type="AlphaFoldDB" id="A0A330L8B8"/>
<proteinExistence type="predicted"/>
<keyword evidence="2" id="KW-1185">Reference proteome</keyword>
<accession>A0A330L8B8</accession>
<dbReference type="InParanoid" id="A0A330L8B8"/>
<name>A0A330L8B8_9BACT</name>
<protein>
    <submittedName>
        <fullName evidence="1">Uncharacterized protein</fullName>
    </submittedName>
</protein>
<organism evidence="1 2">
    <name type="scientific">Nitrospira lenta</name>
    <dbReference type="NCBI Taxonomy" id="1436998"/>
    <lineage>
        <taxon>Bacteria</taxon>
        <taxon>Pseudomonadati</taxon>
        <taxon>Nitrospirota</taxon>
        <taxon>Nitrospiria</taxon>
        <taxon>Nitrospirales</taxon>
        <taxon>Nitrospiraceae</taxon>
        <taxon>Nitrospira</taxon>
    </lineage>
</organism>